<dbReference type="EMBL" id="BLLB01000002">
    <property type="protein sequence ID" value="GFH04535.1"/>
    <property type="molecule type" value="Genomic_DNA"/>
</dbReference>
<reference evidence="3 4" key="1">
    <citation type="journal article" date="2019" name="Emerg. Microbes Infect.">
        <title>Comprehensive subspecies identification of 175 nontuberculous mycobacteria species based on 7547 genomic profiles.</title>
        <authorList>
            <person name="Matsumoto Y."/>
            <person name="Kinjo T."/>
            <person name="Motooka D."/>
            <person name="Nabeya D."/>
            <person name="Jung N."/>
            <person name="Uechi K."/>
            <person name="Horii T."/>
            <person name="Iida T."/>
            <person name="Fujita J."/>
            <person name="Nakamura S."/>
        </authorList>
    </citation>
    <scope>NUCLEOTIDE SEQUENCE [LARGE SCALE GENOMIC DNA]</scope>
    <source>
        <strain evidence="3 4">JCM 30996</strain>
    </source>
</reference>
<keyword evidence="2" id="KW-0472">Membrane</keyword>
<keyword evidence="2" id="KW-1133">Transmembrane helix</keyword>
<gene>
    <name evidence="3" type="ORF">MHIP_50180</name>
</gene>
<comment type="caution">
    <text evidence="3">The sequence shown here is derived from an EMBL/GenBank/DDBJ whole genome shotgun (WGS) entry which is preliminary data.</text>
</comment>
<evidence type="ECO:0000313" key="4">
    <source>
        <dbReference type="Proteomes" id="UP000465304"/>
    </source>
</evidence>
<organism evidence="3 4">
    <name type="scientific">Mycolicibacterium hippocampi</name>
    <dbReference type="NCBI Taxonomy" id="659824"/>
    <lineage>
        <taxon>Bacteria</taxon>
        <taxon>Bacillati</taxon>
        <taxon>Actinomycetota</taxon>
        <taxon>Actinomycetes</taxon>
        <taxon>Mycobacteriales</taxon>
        <taxon>Mycobacteriaceae</taxon>
        <taxon>Mycolicibacterium</taxon>
    </lineage>
</organism>
<keyword evidence="2" id="KW-0812">Transmembrane</keyword>
<sequence length="86" mass="8762">MHIGRIQCDGMSNDDVMFDDSVWGSPQPGPRRWSARETAVAVGIAAVIAGLGGAAIYAATSESAPALGPPDHPALGRSGPGQPPIR</sequence>
<evidence type="ECO:0000256" key="1">
    <source>
        <dbReference type="SAM" id="MobiDB-lite"/>
    </source>
</evidence>
<feature type="transmembrane region" description="Helical" evidence="2">
    <location>
        <begin position="39"/>
        <end position="59"/>
    </location>
</feature>
<feature type="region of interest" description="Disordered" evidence="1">
    <location>
        <begin position="63"/>
        <end position="86"/>
    </location>
</feature>
<keyword evidence="4" id="KW-1185">Reference proteome</keyword>
<proteinExistence type="predicted"/>
<evidence type="ECO:0000313" key="3">
    <source>
        <dbReference type="EMBL" id="GFH04535.1"/>
    </source>
</evidence>
<name>A0A7I9ZU51_9MYCO</name>
<dbReference type="AlphaFoldDB" id="A0A7I9ZU51"/>
<accession>A0A7I9ZU51</accession>
<evidence type="ECO:0000256" key="2">
    <source>
        <dbReference type="SAM" id="Phobius"/>
    </source>
</evidence>
<dbReference type="Proteomes" id="UP000465304">
    <property type="component" value="Unassembled WGS sequence"/>
</dbReference>
<protein>
    <submittedName>
        <fullName evidence="3">Uncharacterized protein</fullName>
    </submittedName>
</protein>